<evidence type="ECO:0000313" key="1">
    <source>
        <dbReference type="EMBL" id="MCE3049298.1"/>
    </source>
</evidence>
<comment type="caution">
    <text evidence="1">The sequence shown here is derived from an EMBL/GenBank/DDBJ whole genome shotgun (WGS) entry which is preliminary data.</text>
</comment>
<protein>
    <submittedName>
        <fullName evidence="1">Uncharacterized protein</fullName>
    </submittedName>
</protein>
<evidence type="ECO:0000313" key="2">
    <source>
        <dbReference type="Proteomes" id="UP000823775"/>
    </source>
</evidence>
<proteinExistence type="predicted"/>
<organism evidence="1 2">
    <name type="scientific">Datura stramonium</name>
    <name type="common">Jimsonweed</name>
    <name type="synonym">Common thornapple</name>
    <dbReference type="NCBI Taxonomy" id="4076"/>
    <lineage>
        <taxon>Eukaryota</taxon>
        <taxon>Viridiplantae</taxon>
        <taxon>Streptophyta</taxon>
        <taxon>Embryophyta</taxon>
        <taxon>Tracheophyta</taxon>
        <taxon>Spermatophyta</taxon>
        <taxon>Magnoliopsida</taxon>
        <taxon>eudicotyledons</taxon>
        <taxon>Gunneridae</taxon>
        <taxon>Pentapetalae</taxon>
        <taxon>asterids</taxon>
        <taxon>lamiids</taxon>
        <taxon>Solanales</taxon>
        <taxon>Solanaceae</taxon>
        <taxon>Solanoideae</taxon>
        <taxon>Datureae</taxon>
        <taxon>Datura</taxon>
    </lineage>
</organism>
<dbReference type="EMBL" id="JACEIK010006806">
    <property type="protein sequence ID" value="MCE3049298.1"/>
    <property type="molecule type" value="Genomic_DNA"/>
</dbReference>
<dbReference type="Proteomes" id="UP000823775">
    <property type="component" value="Unassembled WGS sequence"/>
</dbReference>
<gene>
    <name evidence="1" type="ORF">HAX54_044561</name>
</gene>
<sequence length="53" mass="6158">MKHQFGQKKASGYYLDPPLHQRFMDRGRRLADKSPMDKLLTQYSAYHNSSSAV</sequence>
<keyword evidence="2" id="KW-1185">Reference proteome</keyword>
<accession>A0ABS8WET1</accession>
<reference evidence="1 2" key="1">
    <citation type="journal article" date="2021" name="BMC Genomics">
        <title>Datura genome reveals duplications of psychoactive alkaloid biosynthetic genes and high mutation rate following tissue culture.</title>
        <authorList>
            <person name="Rajewski A."/>
            <person name="Carter-House D."/>
            <person name="Stajich J."/>
            <person name="Litt A."/>
        </authorList>
    </citation>
    <scope>NUCLEOTIDE SEQUENCE [LARGE SCALE GENOMIC DNA]</scope>
    <source>
        <strain evidence="1">AR-01</strain>
    </source>
</reference>
<name>A0ABS8WET1_DATST</name>